<dbReference type="Proteomes" id="UP000604825">
    <property type="component" value="Unassembled WGS sequence"/>
</dbReference>
<gene>
    <name evidence="3" type="ORF">NCGR_LOCUS51048</name>
</gene>
<accession>A0A811RBZ7</accession>
<feature type="domain" description="DM2" evidence="2">
    <location>
        <begin position="288"/>
        <end position="367"/>
    </location>
</feature>
<evidence type="ECO:0000256" key="1">
    <source>
        <dbReference type="SAM" id="MobiDB-lite"/>
    </source>
</evidence>
<evidence type="ECO:0000259" key="2">
    <source>
        <dbReference type="PROSITE" id="PS51925"/>
    </source>
</evidence>
<proteinExistence type="predicted"/>
<keyword evidence="4" id="KW-1185">Reference proteome</keyword>
<organism evidence="3 4">
    <name type="scientific">Miscanthus lutarioriparius</name>
    <dbReference type="NCBI Taxonomy" id="422564"/>
    <lineage>
        <taxon>Eukaryota</taxon>
        <taxon>Viridiplantae</taxon>
        <taxon>Streptophyta</taxon>
        <taxon>Embryophyta</taxon>
        <taxon>Tracheophyta</taxon>
        <taxon>Spermatophyta</taxon>
        <taxon>Magnoliopsida</taxon>
        <taxon>Liliopsida</taxon>
        <taxon>Poales</taxon>
        <taxon>Poaceae</taxon>
        <taxon>PACMAD clade</taxon>
        <taxon>Panicoideae</taxon>
        <taxon>Andropogonodae</taxon>
        <taxon>Andropogoneae</taxon>
        <taxon>Saccharinae</taxon>
        <taxon>Miscanthus</taxon>
    </lineage>
</organism>
<dbReference type="EMBL" id="CAJGYO010000014">
    <property type="protein sequence ID" value="CAD6267743.1"/>
    <property type="molecule type" value="Genomic_DNA"/>
</dbReference>
<feature type="compositionally biased region" description="Basic residues" evidence="1">
    <location>
        <begin position="274"/>
        <end position="285"/>
    </location>
</feature>
<dbReference type="SMART" id="SM00151">
    <property type="entry name" value="SWIB"/>
    <property type="match status" value="1"/>
</dbReference>
<dbReference type="PANTHER" id="PTHR13844">
    <property type="entry name" value="SWI/SNF-RELATED MATRIX-ASSOCIATED ACTIN-DEPENDENT REGULATOR OF CHROMATIN SUBFAMILY D"/>
    <property type="match status" value="1"/>
</dbReference>
<comment type="caution">
    <text evidence="3">The sequence shown here is derived from an EMBL/GenBank/DDBJ whole genome shotgun (WGS) entry which is preliminary data.</text>
</comment>
<dbReference type="OrthoDB" id="10251073at2759"/>
<dbReference type="InterPro" id="IPR036885">
    <property type="entry name" value="SWIB_MDM2_dom_sf"/>
</dbReference>
<feature type="region of interest" description="Disordered" evidence="1">
    <location>
        <begin position="273"/>
        <end position="297"/>
    </location>
</feature>
<sequence>MRSGRGESDPMLSIIVHKKQSIDGADQIRYNVWGKMDQFLIIVSCSHLLFKKPRFHFANNASYSIGGAVAYSHDPTKEVKNKQRTNLVKRLEPTEARSPETSVWVPHPRTGIYYPKGFEWVMEDVPSSAASFQQSYWPTSHKDETFQQAPVKQLLVLHLLQPSSEIQCPGTGLLKIDTDNQKHFQSPILVQDQLRSPHLFCNKMNINNPLTRKSALSPPGDVGDGGGDPFRELLACPVALRRAPVVVSVRTRARARGAAVAVRAEATAEGVGKGGKKAAAGKKRPASGITKPKPISPELREFVGGAPELPRTEAIKLVWAHIKGNNLQDPNDKKIIICDDKLKKIFGGRDRVGFLEISGLLNPHFQK</sequence>
<dbReference type="SUPFAM" id="SSF47592">
    <property type="entry name" value="SWIB/MDM2 domain"/>
    <property type="match status" value="1"/>
</dbReference>
<dbReference type="Gene3D" id="1.10.245.10">
    <property type="entry name" value="SWIB/MDM2 domain"/>
    <property type="match status" value="1"/>
</dbReference>
<reference evidence="3" key="1">
    <citation type="submission" date="2020-10" db="EMBL/GenBank/DDBJ databases">
        <authorList>
            <person name="Han B."/>
            <person name="Lu T."/>
            <person name="Zhao Q."/>
            <person name="Huang X."/>
            <person name="Zhao Y."/>
        </authorList>
    </citation>
    <scope>NUCLEOTIDE SEQUENCE</scope>
</reference>
<name>A0A811RBZ7_9POAL</name>
<protein>
    <recommendedName>
        <fullName evidence="2">DM2 domain-containing protein</fullName>
    </recommendedName>
</protein>
<evidence type="ECO:0000313" key="3">
    <source>
        <dbReference type="EMBL" id="CAD6267743.1"/>
    </source>
</evidence>
<dbReference type="CDD" id="cd10567">
    <property type="entry name" value="SWIB-MDM2_like"/>
    <property type="match status" value="1"/>
</dbReference>
<dbReference type="AlphaFoldDB" id="A0A811RBZ7"/>
<dbReference type="InterPro" id="IPR019835">
    <property type="entry name" value="SWIB_domain"/>
</dbReference>
<dbReference type="Pfam" id="PF02201">
    <property type="entry name" value="SWIB"/>
    <property type="match status" value="1"/>
</dbReference>
<dbReference type="PROSITE" id="PS51925">
    <property type="entry name" value="SWIB_MDM2"/>
    <property type="match status" value="1"/>
</dbReference>
<evidence type="ECO:0000313" key="4">
    <source>
        <dbReference type="Proteomes" id="UP000604825"/>
    </source>
</evidence>
<dbReference type="InterPro" id="IPR003121">
    <property type="entry name" value="SWIB_MDM2_domain"/>
</dbReference>